<sequence length="72" mass="8518">MMIYHVFGRYIGVKPTPSGWQLFRVDMTERKFSRIYDVIIPDEISEAEIPLWLGDIFHEAASEKYPDVKRVE</sequence>
<proteinExistence type="predicted"/>
<name>A0A9J6PNE2_9GAMM</name>
<accession>A0A9J6PNE2</accession>
<feature type="domain" description="DUF7661" evidence="1">
    <location>
        <begin position="1"/>
        <end position="72"/>
    </location>
</feature>
<organism evidence="2 3">
    <name type="scientific">Winslowiella arboricola</name>
    <dbReference type="NCBI Taxonomy" id="2978220"/>
    <lineage>
        <taxon>Bacteria</taxon>
        <taxon>Pseudomonadati</taxon>
        <taxon>Pseudomonadota</taxon>
        <taxon>Gammaproteobacteria</taxon>
        <taxon>Enterobacterales</taxon>
        <taxon>Erwiniaceae</taxon>
        <taxon>Winslowiella</taxon>
    </lineage>
</organism>
<dbReference type="Pfam" id="PF24697">
    <property type="entry name" value="DUF7661"/>
    <property type="match status" value="1"/>
</dbReference>
<gene>
    <name evidence="2" type="ORF">N5923_01595</name>
</gene>
<dbReference type="InterPro" id="IPR056078">
    <property type="entry name" value="DUF7661"/>
</dbReference>
<dbReference type="AlphaFoldDB" id="A0A9J6PNE2"/>
<reference evidence="2" key="1">
    <citation type="submission" date="2022-09" db="EMBL/GenBank/DDBJ databases">
        <title>Winslowiella arboricola sp. nov., isolated from bleeding cankers on broadleaf hosts.</title>
        <authorList>
            <person name="Brady C."/>
            <person name="Kaur S."/>
            <person name="Crampton B."/>
            <person name="Maddock D."/>
            <person name="Arnold D."/>
            <person name="Denman S."/>
        </authorList>
    </citation>
    <scope>NUCLEOTIDE SEQUENCE</scope>
    <source>
        <strain evidence="2">BAC 15a-03b</strain>
    </source>
</reference>
<evidence type="ECO:0000313" key="3">
    <source>
        <dbReference type="Proteomes" id="UP001064262"/>
    </source>
</evidence>
<keyword evidence="3" id="KW-1185">Reference proteome</keyword>
<evidence type="ECO:0000259" key="1">
    <source>
        <dbReference type="Pfam" id="PF24697"/>
    </source>
</evidence>
<comment type="caution">
    <text evidence="2">The sequence shown here is derived from an EMBL/GenBank/DDBJ whole genome shotgun (WGS) entry which is preliminary data.</text>
</comment>
<protein>
    <recommendedName>
        <fullName evidence="1">DUF7661 domain-containing protein</fullName>
    </recommendedName>
</protein>
<dbReference type="Proteomes" id="UP001064262">
    <property type="component" value="Unassembled WGS sequence"/>
</dbReference>
<dbReference type="RefSeq" id="WP_267141722.1">
    <property type="nucleotide sequence ID" value="NZ_JAODIL010000062.1"/>
</dbReference>
<evidence type="ECO:0000313" key="2">
    <source>
        <dbReference type="EMBL" id="MCU5776188.1"/>
    </source>
</evidence>
<dbReference type="EMBL" id="JAODIM010000032">
    <property type="protein sequence ID" value="MCU5776188.1"/>
    <property type="molecule type" value="Genomic_DNA"/>
</dbReference>